<evidence type="ECO:0000313" key="2">
    <source>
        <dbReference type="Proteomes" id="UP000265581"/>
    </source>
</evidence>
<protein>
    <submittedName>
        <fullName evidence="1">SDR family NAD(P)-dependent oxidoreductase</fullName>
    </submittedName>
</protein>
<dbReference type="PANTHER" id="PTHR44656">
    <property type="entry name" value="DEHYDROGENASE/REDUCTASE SDR FAMILY MEMBER 12"/>
    <property type="match status" value="1"/>
</dbReference>
<dbReference type="PANTHER" id="PTHR44656:SF7">
    <property type="entry name" value="DEHYDROGENASE_REDUCTASE SDR FAMILY MEMBER 12"/>
    <property type="match status" value="1"/>
</dbReference>
<dbReference type="InterPro" id="IPR052992">
    <property type="entry name" value="SDR_member_12"/>
</dbReference>
<dbReference type="EMBL" id="QUBR01000002">
    <property type="protein sequence ID" value="REK69790.1"/>
    <property type="molecule type" value="Genomic_DNA"/>
</dbReference>
<dbReference type="Gene3D" id="3.40.50.720">
    <property type="entry name" value="NAD(P)-binding Rossmann-like Domain"/>
    <property type="match status" value="1"/>
</dbReference>
<dbReference type="Pfam" id="PF00106">
    <property type="entry name" value="adh_short"/>
    <property type="match status" value="1"/>
</dbReference>
<dbReference type="InterPro" id="IPR036291">
    <property type="entry name" value="NAD(P)-bd_dom_sf"/>
</dbReference>
<dbReference type="RefSeq" id="WP_119704389.1">
    <property type="nucleotide sequence ID" value="NZ_JBHSOI010000002.1"/>
</dbReference>
<accession>A0A371P2L8</accession>
<dbReference type="PRINTS" id="PR00081">
    <property type="entry name" value="GDHRDH"/>
</dbReference>
<dbReference type="InterPro" id="IPR002347">
    <property type="entry name" value="SDR_fam"/>
</dbReference>
<name>A0A371P2L8_9ACTN</name>
<proteinExistence type="predicted"/>
<dbReference type="Proteomes" id="UP000265581">
    <property type="component" value="Unassembled WGS sequence"/>
</dbReference>
<evidence type="ECO:0000313" key="1">
    <source>
        <dbReference type="EMBL" id="REK69790.1"/>
    </source>
</evidence>
<comment type="caution">
    <text evidence="1">The sequence shown here is derived from an EMBL/GenBank/DDBJ whole genome shotgun (WGS) entry which is preliminary data.</text>
</comment>
<dbReference type="AlphaFoldDB" id="A0A371P2L8"/>
<dbReference type="SUPFAM" id="SSF51735">
    <property type="entry name" value="NAD(P)-binding Rossmann-fold domains"/>
    <property type="match status" value="1"/>
</dbReference>
<dbReference type="OrthoDB" id="3772961at2"/>
<sequence>MVSPLLSVVDTILDKTLVPGYSSIGPALRRRWWADDPDPQALVGRHVVVTGGSSGLGRAAATGIARLGAVVHLVGRNADRLRESADLIRRDAPDAQLVEEVCDVSDLDSVRAYAADLKETVGALHAIVHDAGVMPPERTETAQGHELALATHVIGPLLLTELLRDTLAAAGDPRVVIVSSGGMYSAPLDSSIGDDIEYEEGPYEGIRAYARTKRIQVTLAELMARRYAGDGVVVHSMHPGWADTPGVTDSMPRFAKVVAPILRTAEQGADTIVWLTASPVATRSSGRFWSDRRPRSTYYLPGRADDPEARRSVWAYALDAAGIDHVPA</sequence>
<gene>
    <name evidence="1" type="ORF">DX116_11355</name>
</gene>
<keyword evidence="2" id="KW-1185">Reference proteome</keyword>
<organism evidence="1 2">
    <name type="scientific">Aeromicrobium endophyticum</name>
    <dbReference type="NCBI Taxonomy" id="2292704"/>
    <lineage>
        <taxon>Bacteria</taxon>
        <taxon>Bacillati</taxon>
        <taxon>Actinomycetota</taxon>
        <taxon>Actinomycetes</taxon>
        <taxon>Propionibacteriales</taxon>
        <taxon>Nocardioidaceae</taxon>
        <taxon>Aeromicrobium</taxon>
    </lineage>
</organism>
<reference evidence="1 2" key="1">
    <citation type="submission" date="2018-08" db="EMBL/GenBank/DDBJ databases">
        <title>Aeromicrobium sp. M2KJ-4, whole genome shotgun sequence.</title>
        <authorList>
            <person name="Tuo L."/>
        </authorList>
    </citation>
    <scope>NUCLEOTIDE SEQUENCE [LARGE SCALE GENOMIC DNA]</scope>
    <source>
        <strain evidence="1 2">M2KJ-4</strain>
    </source>
</reference>